<accession>A0A2P2IVV5</accession>
<evidence type="ECO:0000256" key="1">
    <source>
        <dbReference type="SAM" id="Phobius"/>
    </source>
</evidence>
<protein>
    <submittedName>
        <fullName evidence="2">Uncharacterized protein</fullName>
    </submittedName>
</protein>
<name>A0A2P2IVV5_RHIMU</name>
<keyword evidence="1" id="KW-0812">Transmembrane</keyword>
<dbReference type="EMBL" id="GGEC01004863">
    <property type="protein sequence ID" value="MBW85346.1"/>
    <property type="molecule type" value="Transcribed_RNA"/>
</dbReference>
<sequence length="43" mass="4994">MFKIYASLHFQLNVVYDLIIIINMVIPSESLLLTHMPLQFACL</sequence>
<evidence type="ECO:0000313" key="2">
    <source>
        <dbReference type="EMBL" id="MBW85346.1"/>
    </source>
</evidence>
<organism evidence="2">
    <name type="scientific">Rhizophora mucronata</name>
    <name type="common">Asiatic mangrove</name>
    <dbReference type="NCBI Taxonomy" id="61149"/>
    <lineage>
        <taxon>Eukaryota</taxon>
        <taxon>Viridiplantae</taxon>
        <taxon>Streptophyta</taxon>
        <taxon>Embryophyta</taxon>
        <taxon>Tracheophyta</taxon>
        <taxon>Spermatophyta</taxon>
        <taxon>Magnoliopsida</taxon>
        <taxon>eudicotyledons</taxon>
        <taxon>Gunneridae</taxon>
        <taxon>Pentapetalae</taxon>
        <taxon>rosids</taxon>
        <taxon>fabids</taxon>
        <taxon>Malpighiales</taxon>
        <taxon>Rhizophoraceae</taxon>
        <taxon>Rhizophora</taxon>
    </lineage>
</organism>
<proteinExistence type="predicted"/>
<reference evidence="2" key="1">
    <citation type="submission" date="2018-02" db="EMBL/GenBank/DDBJ databases">
        <title>Rhizophora mucronata_Transcriptome.</title>
        <authorList>
            <person name="Meera S.P."/>
            <person name="Sreeshan A."/>
            <person name="Augustine A."/>
        </authorList>
    </citation>
    <scope>NUCLEOTIDE SEQUENCE</scope>
    <source>
        <tissue evidence="2">Leaf</tissue>
    </source>
</reference>
<keyword evidence="1" id="KW-1133">Transmembrane helix</keyword>
<feature type="transmembrane region" description="Helical" evidence="1">
    <location>
        <begin position="6"/>
        <end position="26"/>
    </location>
</feature>
<dbReference type="AlphaFoldDB" id="A0A2P2IVV5"/>
<keyword evidence="1" id="KW-0472">Membrane</keyword>